<sequence>MYGRNIQNWLEEFPTYTIEHHFEFARAMSLGLLEIYHRIKEKFKPTPAHVHYVFSLRDIAQVIQGILLMSPRSRTRKMMRRKKDGESKLSQNFHGLLLTKNS</sequence>
<dbReference type="EMBL" id="JARBDR010000342">
    <property type="protein sequence ID" value="KAJ8313864.1"/>
    <property type="molecule type" value="Genomic_DNA"/>
</dbReference>
<dbReference type="InterPro" id="IPR026983">
    <property type="entry name" value="DHC"/>
</dbReference>
<organism evidence="2 3">
    <name type="scientific">Tegillarca granosa</name>
    <name type="common">Malaysian cockle</name>
    <name type="synonym">Anadara granosa</name>
    <dbReference type="NCBI Taxonomy" id="220873"/>
    <lineage>
        <taxon>Eukaryota</taxon>
        <taxon>Metazoa</taxon>
        <taxon>Spiralia</taxon>
        <taxon>Lophotrochozoa</taxon>
        <taxon>Mollusca</taxon>
        <taxon>Bivalvia</taxon>
        <taxon>Autobranchia</taxon>
        <taxon>Pteriomorphia</taxon>
        <taxon>Arcoida</taxon>
        <taxon>Arcoidea</taxon>
        <taxon>Arcidae</taxon>
        <taxon>Tegillarca</taxon>
    </lineage>
</organism>
<comment type="caution">
    <text evidence="2">The sequence shown here is derived from an EMBL/GenBank/DDBJ whole genome shotgun (WGS) entry which is preliminary data.</text>
</comment>
<gene>
    <name evidence="2" type="ORF">KUTeg_008425</name>
</gene>
<accession>A0ABQ9F939</accession>
<dbReference type="InterPro" id="IPR054354">
    <property type="entry name" value="DYNC2H1-like_lid"/>
</dbReference>
<reference evidence="2 3" key="1">
    <citation type="submission" date="2022-12" db="EMBL/GenBank/DDBJ databases">
        <title>Chromosome-level genome of Tegillarca granosa.</title>
        <authorList>
            <person name="Kim J."/>
        </authorList>
    </citation>
    <scope>NUCLEOTIDE SEQUENCE [LARGE SCALE GENOMIC DNA]</scope>
    <source>
        <strain evidence="2">Teg-2019</strain>
        <tissue evidence="2">Adductor muscle</tissue>
    </source>
</reference>
<feature type="domain" description="Dynein 2 heavy chain 1 cytoplasmic ATPase lid" evidence="1">
    <location>
        <begin position="24"/>
        <end position="69"/>
    </location>
</feature>
<dbReference type="Gene3D" id="1.20.920.30">
    <property type="match status" value="1"/>
</dbReference>
<dbReference type="PANTHER" id="PTHR45703">
    <property type="entry name" value="DYNEIN HEAVY CHAIN"/>
    <property type="match status" value="1"/>
</dbReference>
<evidence type="ECO:0000313" key="3">
    <source>
        <dbReference type="Proteomes" id="UP001217089"/>
    </source>
</evidence>
<keyword evidence="3" id="KW-1185">Reference proteome</keyword>
<proteinExistence type="predicted"/>
<dbReference type="Proteomes" id="UP001217089">
    <property type="component" value="Unassembled WGS sequence"/>
</dbReference>
<name>A0ABQ9F939_TEGGR</name>
<evidence type="ECO:0000259" key="1">
    <source>
        <dbReference type="Pfam" id="PF22597"/>
    </source>
</evidence>
<dbReference type="PANTHER" id="PTHR45703:SF36">
    <property type="entry name" value="DYNEIN HEAVY CHAIN, CYTOPLASMIC"/>
    <property type="match status" value="1"/>
</dbReference>
<protein>
    <recommendedName>
        <fullName evidence="1">Dynein 2 heavy chain 1 cytoplasmic ATPase lid domain-containing protein</fullName>
    </recommendedName>
</protein>
<dbReference type="Pfam" id="PF22597">
    <property type="entry name" value="DYN_lid"/>
    <property type="match status" value="1"/>
</dbReference>
<evidence type="ECO:0000313" key="2">
    <source>
        <dbReference type="EMBL" id="KAJ8313864.1"/>
    </source>
</evidence>